<evidence type="ECO:0000313" key="3">
    <source>
        <dbReference type="EMBL" id="ODQ61283.1"/>
    </source>
</evidence>
<dbReference type="InterPro" id="IPR001461">
    <property type="entry name" value="Aspartic_peptidase_A1"/>
</dbReference>
<dbReference type="OrthoDB" id="771136at2759"/>
<dbReference type="Proteomes" id="UP000094112">
    <property type="component" value="Unassembled WGS sequence"/>
</dbReference>
<dbReference type="PANTHER" id="PTHR47966">
    <property type="entry name" value="BETA-SITE APP-CLEAVING ENZYME, ISOFORM A-RELATED"/>
    <property type="match status" value="1"/>
</dbReference>
<comment type="similarity">
    <text evidence="1">Belongs to the peptidase A1 family.</text>
</comment>
<dbReference type="Gene3D" id="2.40.70.10">
    <property type="entry name" value="Acid Proteases"/>
    <property type="match status" value="2"/>
</dbReference>
<dbReference type="STRING" id="683960.A0A1E3P7B9"/>
<name>A0A1E3P7B9_WICAA</name>
<gene>
    <name evidence="3" type="ORF">WICANDRAFT_90671</name>
</gene>
<dbReference type="InterPro" id="IPR033121">
    <property type="entry name" value="PEPTIDASE_A1"/>
</dbReference>
<dbReference type="GeneID" id="30203499"/>
<sequence>MGTPPQELSLRIDIAQPYVWTRSRQSLPVCANGQTPNNTFECDSGIGAFNQSASSSYYDENNWQRLIFLDYVWVNGTMSQDTLAFDQAFNVDINGSETRNLTVNEINFINANDSRVPMGGLGLSSKFDDSNNDYNTNFLDILKDQHVINSSSFSLYHKDDSSADLMLGGVNQDYYVGDFVVFDKQPYWDNRENKLVNDYPILPLSSLMVSNARGQTAYISTSNNTEPVLIDTRSSYNYLPYSMVVALAVQLNAFYSNDIDVWLLKCSITNLNATIGFQFGNVTVNVPIDEMINPAYTSSGNETLVFDDGEEACLLLVTPNYYFGYSVLGSPFFKSAYIAVDNEANKIAIAQAAKGNHTREQSSTTTDFAASAISSGHIPFASPNNITQLYTMRFDQSSIKSSAQPDMVTVSITNGEVFTGRVQPSNSSSMSSSASGGGVQLNNHYNNGNSVLGYVFSFITVVGLGILL</sequence>
<evidence type="ECO:0000256" key="1">
    <source>
        <dbReference type="ARBA" id="ARBA00007447"/>
    </source>
</evidence>
<accession>A0A1E3P7B9</accession>
<feature type="domain" description="Peptidase A1" evidence="2">
    <location>
        <begin position="1"/>
        <end position="350"/>
    </location>
</feature>
<reference evidence="3 4" key="1">
    <citation type="journal article" date="2016" name="Proc. Natl. Acad. Sci. U.S.A.">
        <title>Comparative genomics of biotechnologically important yeasts.</title>
        <authorList>
            <person name="Riley R."/>
            <person name="Haridas S."/>
            <person name="Wolfe K.H."/>
            <person name="Lopes M.R."/>
            <person name="Hittinger C.T."/>
            <person name="Goeker M."/>
            <person name="Salamov A.A."/>
            <person name="Wisecaver J.H."/>
            <person name="Long T.M."/>
            <person name="Calvey C.H."/>
            <person name="Aerts A.L."/>
            <person name="Barry K.W."/>
            <person name="Choi C."/>
            <person name="Clum A."/>
            <person name="Coughlan A.Y."/>
            <person name="Deshpande S."/>
            <person name="Douglass A.P."/>
            <person name="Hanson S.J."/>
            <person name="Klenk H.-P."/>
            <person name="LaButti K.M."/>
            <person name="Lapidus A."/>
            <person name="Lindquist E.A."/>
            <person name="Lipzen A.M."/>
            <person name="Meier-Kolthoff J.P."/>
            <person name="Ohm R.A."/>
            <person name="Otillar R.P."/>
            <person name="Pangilinan J.L."/>
            <person name="Peng Y."/>
            <person name="Rokas A."/>
            <person name="Rosa C.A."/>
            <person name="Scheuner C."/>
            <person name="Sibirny A.A."/>
            <person name="Slot J.C."/>
            <person name="Stielow J.B."/>
            <person name="Sun H."/>
            <person name="Kurtzman C.P."/>
            <person name="Blackwell M."/>
            <person name="Grigoriev I.V."/>
            <person name="Jeffries T.W."/>
        </authorList>
    </citation>
    <scope>NUCLEOTIDE SEQUENCE [LARGE SCALE GENOMIC DNA]</scope>
    <source>
        <strain evidence="4">ATCC 58044 / CBS 1984 / NCYC 433 / NRRL Y-366-8</strain>
    </source>
</reference>
<proteinExistence type="inferred from homology"/>
<dbReference type="PRINTS" id="PR00792">
    <property type="entry name" value="PEPSIN"/>
</dbReference>
<evidence type="ECO:0000259" key="2">
    <source>
        <dbReference type="PROSITE" id="PS51767"/>
    </source>
</evidence>
<dbReference type="GO" id="GO:0006508">
    <property type="term" value="P:proteolysis"/>
    <property type="evidence" value="ECO:0007669"/>
    <property type="project" value="InterPro"/>
</dbReference>
<keyword evidence="4" id="KW-1185">Reference proteome</keyword>
<dbReference type="SUPFAM" id="SSF50630">
    <property type="entry name" value="Acid proteases"/>
    <property type="match status" value="1"/>
</dbReference>
<dbReference type="EMBL" id="KV454209">
    <property type="protein sequence ID" value="ODQ61283.1"/>
    <property type="molecule type" value="Genomic_DNA"/>
</dbReference>
<dbReference type="GO" id="GO:0004190">
    <property type="term" value="F:aspartic-type endopeptidase activity"/>
    <property type="evidence" value="ECO:0007669"/>
    <property type="project" value="InterPro"/>
</dbReference>
<dbReference type="Pfam" id="PF00026">
    <property type="entry name" value="Asp"/>
    <property type="match status" value="1"/>
</dbReference>
<organism evidence="3 4">
    <name type="scientific">Wickerhamomyces anomalus (strain ATCC 58044 / CBS 1984 / NCYC 433 / NRRL Y-366-8)</name>
    <name type="common">Yeast</name>
    <name type="synonym">Hansenula anomala</name>
    <dbReference type="NCBI Taxonomy" id="683960"/>
    <lineage>
        <taxon>Eukaryota</taxon>
        <taxon>Fungi</taxon>
        <taxon>Dikarya</taxon>
        <taxon>Ascomycota</taxon>
        <taxon>Saccharomycotina</taxon>
        <taxon>Saccharomycetes</taxon>
        <taxon>Phaffomycetales</taxon>
        <taxon>Wickerhamomycetaceae</taxon>
        <taxon>Wickerhamomyces</taxon>
    </lineage>
</organism>
<dbReference type="PROSITE" id="PS51767">
    <property type="entry name" value="PEPTIDASE_A1"/>
    <property type="match status" value="1"/>
</dbReference>
<dbReference type="PANTHER" id="PTHR47966:SF51">
    <property type="entry name" value="BETA-SITE APP-CLEAVING ENZYME, ISOFORM A-RELATED"/>
    <property type="match status" value="1"/>
</dbReference>
<evidence type="ECO:0000313" key="4">
    <source>
        <dbReference type="Proteomes" id="UP000094112"/>
    </source>
</evidence>
<dbReference type="AlphaFoldDB" id="A0A1E3P7B9"/>
<dbReference type="InterPro" id="IPR021109">
    <property type="entry name" value="Peptidase_aspartic_dom_sf"/>
</dbReference>
<protein>
    <recommendedName>
        <fullName evidence="2">Peptidase A1 domain-containing protein</fullName>
    </recommendedName>
</protein>
<dbReference type="RefSeq" id="XP_019040490.1">
    <property type="nucleotide sequence ID" value="XM_019186253.1"/>
</dbReference>